<protein>
    <submittedName>
        <fullName evidence="2">Uncharacterized protein</fullName>
    </submittedName>
</protein>
<feature type="compositionally biased region" description="Basic and acidic residues" evidence="1">
    <location>
        <begin position="717"/>
        <end position="733"/>
    </location>
</feature>
<keyword evidence="3" id="KW-1185">Reference proteome</keyword>
<gene>
    <name evidence="2" type="ORF">AMATHDRAFT_3808</name>
</gene>
<dbReference type="Proteomes" id="UP000242287">
    <property type="component" value="Unassembled WGS sequence"/>
</dbReference>
<feature type="region of interest" description="Disordered" evidence="1">
    <location>
        <begin position="397"/>
        <end position="417"/>
    </location>
</feature>
<reference evidence="2 3" key="1">
    <citation type="submission" date="2014-02" db="EMBL/GenBank/DDBJ databases">
        <title>Transposable element dynamics among asymbiotic and ectomycorrhizal Amanita fungi.</title>
        <authorList>
            <consortium name="DOE Joint Genome Institute"/>
            <person name="Hess J."/>
            <person name="Skrede I."/>
            <person name="Wolfe B."/>
            <person name="LaButti K."/>
            <person name="Ohm R.A."/>
            <person name="Grigoriev I.V."/>
            <person name="Pringle A."/>
        </authorList>
    </citation>
    <scope>NUCLEOTIDE SEQUENCE [LARGE SCALE GENOMIC DNA]</scope>
    <source>
        <strain evidence="2 3">SKay4041</strain>
    </source>
</reference>
<dbReference type="OrthoDB" id="3265311at2759"/>
<feature type="compositionally biased region" description="Polar residues" evidence="1">
    <location>
        <begin position="683"/>
        <end position="696"/>
    </location>
</feature>
<evidence type="ECO:0000256" key="1">
    <source>
        <dbReference type="SAM" id="MobiDB-lite"/>
    </source>
</evidence>
<feature type="region of interest" description="Disordered" evidence="1">
    <location>
        <begin position="605"/>
        <end position="733"/>
    </location>
</feature>
<feature type="compositionally biased region" description="Basic and acidic residues" evidence="1">
    <location>
        <begin position="564"/>
        <end position="577"/>
    </location>
</feature>
<evidence type="ECO:0000313" key="2">
    <source>
        <dbReference type="EMBL" id="PFH50630.1"/>
    </source>
</evidence>
<proteinExistence type="predicted"/>
<name>A0A2A9NSF9_9AGAR</name>
<dbReference type="AlphaFoldDB" id="A0A2A9NSF9"/>
<feature type="compositionally biased region" description="Low complexity" evidence="1">
    <location>
        <begin position="776"/>
        <end position="789"/>
    </location>
</feature>
<evidence type="ECO:0000313" key="3">
    <source>
        <dbReference type="Proteomes" id="UP000242287"/>
    </source>
</evidence>
<feature type="compositionally biased region" description="Low complexity" evidence="1">
    <location>
        <begin position="401"/>
        <end position="417"/>
    </location>
</feature>
<sequence length="809" mass="87321">MKPNSDIFRPRLPLDPFHHLQVDQPWFINTDDDSFLPLPRVILVLGGSLSPLSYASSALTFSPVAPSQTDLYPLFSSQSLCDSLVLVVTHAPPPLKALPTPTVRILRLPAPLHRQDSEALRLVSILERAERVANKWWSNRGSFNEHKILQLSEKFPGGDFSVLEDCKMDGPGLAYPSPTSSMSSFSNARYMLRRKQPHSPASSTRSLPLSFASAKSRNYQTQRPFDAILNFLPSKVPEKVVLKHAILVTTLSVSFLSSNTSVHPISALPPPANDKRRFSLLRPKLASSESDVMFSNEKTKLPLSLSTSHLVHILPSRTLQAYSSSSSTASLNSTLSMSSSVASSVIKRRSAILSFQPSLSSMQPPSAKSSFSSATIAVSSPSTASSSAYLHPNYNGVSSASPSRFRPQRLSSSSSMSLDSKSKLAQTIEQFLLSYSYTMPPGSDSFQHPPQNKFVPYLLAPGVFSSPVGFYNDMEDRMPAETPNRLSVGEAIVFGLLDICAKGDDTGKNLKTVSSLASRAWIGETQQVLVAPKRAAQAVNEVHISPAQAALKVPIPAVTVRGRERERDVVLNTEDHQSGSPSPTTPTARVASCPALTQLKPVALSPLSSPVSSPTYPKPVAGSPRLYSTMSLNKIPDETTPTNESTPAWSKSVGKGGLPTPPDSRSSLEAATDNDDLVPEENSFISGDNRYYSNHPSSSKRESYSSNYLSSAWSRSEGGHDDSGQHGRVKEMSVIDLGEVSRSVEDGRSSVAAIQRKNTFVGRLGSGWKSLTKVVSSSSTSGSSSSSSSILRKSTNRKTRQEMVLSVAA</sequence>
<feature type="compositionally biased region" description="Low complexity" evidence="1">
    <location>
        <begin position="605"/>
        <end position="614"/>
    </location>
</feature>
<feature type="compositionally biased region" description="Low complexity" evidence="1">
    <location>
        <begin position="704"/>
        <end position="716"/>
    </location>
</feature>
<dbReference type="EMBL" id="KZ302000">
    <property type="protein sequence ID" value="PFH50630.1"/>
    <property type="molecule type" value="Genomic_DNA"/>
</dbReference>
<dbReference type="STRING" id="703135.A0A2A9NSF9"/>
<feature type="region of interest" description="Disordered" evidence="1">
    <location>
        <begin position="564"/>
        <end position="589"/>
    </location>
</feature>
<feature type="compositionally biased region" description="Polar residues" evidence="1">
    <location>
        <begin position="639"/>
        <end position="649"/>
    </location>
</feature>
<feature type="region of interest" description="Disordered" evidence="1">
    <location>
        <begin position="775"/>
        <end position="809"/>
    </location>
</feature>
<feature type="compositionally biased region" description="Polar residues" evidence="1">
    <location>
        <begin position="578"/>
        <end position="587"/>
    </location>
</feature>
<accession>A0A2A9NSF9</accession>
<organism evidence="2 3">
    <name type="scientific">Amanita thiersii Skay4041</name>
    <dbReference type="NCBI Taxonomy" id="703135"/>
    <lineage>
        <taxon>Eukaryota</taxon>
        <taxon>Fungi</taxon>
        <taxon>Dikarya</taxon>
        <taxon>Basidiomycota</taxon>
        <taxon>Agaricomycotina</taxon>
        <taxon>Agaricomycetes</taxon>
        <taxon>Agaricomycetidae</taxon>
        <taxon>Agaricales</taxon>
        <taxon>Pluteineae</taxon>
        <taxon>Amanitaceae</taxon>
        <taxon>Amanita</taxon>
    </lineage>
</organism>